<keyword evidence="2" id="KW-1185">Reference proteome</keyword>
<evidence type="ECO:0000313" key="1">
    <source>
        <dbReference type="EMBL" id="THU71354.1"/>
    </source>
</evidence>
<comment type="caution">
    <text evidence="1">The sequence shown here is derived from an EMBL/GenBank/DDBJ whole genome shotgun (WGS) entry which is preliminary data.</text>
</comment>
<organism evidence="1 2">
    <name type="scientific">Musa balbisiana</name>
    <name type="common">Banana</name>
    <dbReference type="NCBI Taxonomy" id="52838"/>
    <lineage>
        <taxon>Eukaryota</taxon>
        <taxon>Viridiplantae</taxon>
        <taxon>Streptophyta</taxon>
        <taxon>Embryophyta</taxon>
        <taxon>Tracheophyta</taxon>
        <taxon>Spermatophyta</taxon>
        <taxon>Magnoliopsida</taxon>
        <taxon>Liliopsida</taxon>
        <taxon>Zingiberales</taxon>
        <taxon>Musaceae</taxon>
        <taxon>Musa</taxon>
    </lineage>
</organism>
<dbReference type="EMBL" id="PYDT01000001">
    <property type="protein sequence ID" value="THU71354.1"/>
    <property type="molecule type" value="Genomic_DNA"/>
</dbReference>
<accession>A0A4S8K8N9</accession>
<sequence>MGLQDVLNGHLLTFPLGHYAPPTLFILLHKQRTWWISLFLSFSQARWNKQCRVFPSVGDQIAWLVTFLKSEISGLKVVEL</sequence>
<reference evidence="1 2" key="1">
    <citation type="journal article" date="2019" name="Nat. Plants">
        <title>Genome sequencing of Musa balbisiana reveals subgenome evolution and function divergence in polyploid bananas.</title>
        <authorList>
            <person name="Yao X."/>
        </authorList>
    </citation>
    <scope>NUCLEOTIDE SEQUENCE [LARGE SCALE GENOMIC DNA]</scope>
    <source>
        <strain evidence="2">cv. DH-PKW</strain>
        <tissue evidence="1">Leaves</tissue>
    </source>
</reference>
<gene>
    <name evidence="1" type="ORF">C4D60_Mb04t00510</name>
</gene>
<protein>
    <submittedName>
        <fullName evidence="1">Uncharacterized protein</fullName>
    </submittedName>
</protein>
<evidence type="ECO:0000313" key="2">
    <source>
        <dbReference type="Proteomes" id="UP000317650"/>
    </source>
</evidence>
<name>A0A4S8K8N9_MUSBA</name>
<proteinExistence type="predicted"/>
<dbReference type="Proteomes" id="UP000317650">
    <property type="component" value="Chromosome 4"/>
</dbReference>
<dbReference type="AlphaFoldDB" id="A0A4S8K8N9"/>